<evidence type="ECO:0000313" key="2">
    <source>
        <dbReference type="EMBL" id="TWT32241.1"/>
    </source>
</evidence>
<accession>A0A5C5V1H7</accession>
<gene>
    <name evidence="2" type="ORF">KOR34_40030</name>
</gene>
<dbReference type="SUPFAM" id="SSF69118">
    <property type="entry name" value="AhpD-like"/>
    <property type="match status" value="1"/>
</dbReference>
<dbReference type="Gene3D" id="1.20.1290.10">
    <property type="entry name" value="AhpD-like"/>
    <property type="match status" value="1"/>
</dbReference>
<evidence type="ECO:0000256" key="1">
    <source>
        <dbReference type="SAM" id="SignalP"/>
    </source>
</evidence>
<dbReference type="RefSeq" id="WP_146567448.1">
    <property type="nucleotide sequence ID" value="NZ_SIHJ01000003.1"/>
</dbReference>
<feature type="chain" id="PRO_5023085784" description="Carboxymuconolactone decarboxylase family protein" evidence="1">
    <location>
        <begin position="28"/>
        <end position="203"/>
    </location>
</feature>
<comment type="caution">
    <text evidence="2">The sequence shown here is derived from an EMBL/GenBank/DDBJ whole genome shotgun (WGS) entry which is preliminary data.</text>
</comment>
<protein>
    <recommendedName>
        <fullName evidence="4">Carboxymuconolactone decarboxylase family protein</fullName>
    </recommendedName>
</protein>
<dbReference type="EMBL" id="SIHJ01000003">
    <property type="protein sequence ID" value="TWT32241.1"/>
    <property type="molecule type" value="Genomic_DNA"/>
</dbReference>
<reference evidence="2 3" key="1">
    <citation type="submission" date="2019-02" db="EMBL/GenBank/DDBJ databases">
        <title>Deep-cultivation of Planctomycetes and their phenomic and genomic characterization uncovers novel biology.</title>
        <authorList>
            <person name="Wiegand S."/>
            <person name="Jogler M."/>
            <person name="Boedeker C."/>
            <person name="Pinto D."/>
            <person name="Vollmers J."/>
            <person name="Rivas-Marin E."/>
            <person name="Kohn T."/>
            <person name="Peeters S.H."/>
            <person name="Heuer A."/>
            <person name="Rast P."/>
            <person name="Oberbeckmann S."/>
            <person name="Bunk B."/>
            <person name="Jeske O."/>
            <person name="Meyerdierks A."/>
            <person name="Storesund J.E."/>
            <person name="Kallscheuer N."/>
            <person name="Luecker S."/>
            <person name="Lage O.M."/>
            <person name="Pohl T."/>
            <person name="Merkel B.J."/>
            <person name="Hornburger P."/>
            <person name="Mueller R.-W."/>
            <person name="Bruemmer F."/>
            <person name="Labrenz M."/>
            <person name="Spormann A.M."/>
            <person name="Op Den Camp H."/>
            <person name="Overmann J."/>
            <person name="Amann R."/>
            <person name="Jetten M.S.M."/>
            <person name="Mascher T."/>
            <person name="Medema M.H."/>
            <person name="Devos D.P."/>
            <person name="Kaster A.-K."/>
            <person name="Ovreas L."/>
            <person name="Rohde M."/>
            <person name="Galperin M.Y."/>
            <person name="Jogler C."/>
        </authorList>
    </citation>
    <scope>NUCLEOTIDE SEQUENCE [LARGE SCALE GENOMIC DNA]</scope>
    <source>
        <strain evidence="2 3">KOR34</strain>
    </source>
</reference>
<name>A0A5C5V1H7_9BACT</name>
<feature type="signal peptide" evidence="1">
    <location>
        <begin position="1"/>
        <end position="27"/>
    </location>
</feature>
<dbReference type="Proteomes" id="UP000316714">
    <property type="component" value="Unassembled WGS sequence"/>
</dbReference>
<dbReference type="OrthoDB" id="287782at2"/>
<evidence type="ECO:0008006" key="4">
    <source>
        <dbReference type="Google" id="ProtNLM"/>
    </source>
</evidence>
<proteinExistence type="predicted"/>
<keyword evidence="3" id="KW-1185">Reference proteome</keyword>
<dbReference type="AlphaFoldDB" id="A0A5C5V1H7"/>
<keyword evidence="1" id="KW-0732">Signal</keyword>
<evidence type="ECO:0000313" key="3">
    <source>
        <dbReference type="Proteomes" id="UP000316714"/>
    </source>
</evidence>
<organism evidence="2 3">
    <name type="scientific">Posidoniimonas corsicana</name>
    <dbReference type="NCBI Taxonomy" id="1938618"/>
    <lineage>
        <taxon>Bacteria</taxon>
        <taxon>Pseudomonadati</taxon>
        <taxon>Planctomycetota</taxon>
        <taxon>Planctomycetia</taxon>
        <taxon>Pirellulales</taxon>
        <taxon>Lacipirellulaceae</taxon>
        <taxon>Posidoniimonas</taxon>
    </lineage>
</organism>
<dbReference type="InterPro" id="IPR029032">
    <property type="entry name" value="AhpD-like"/>
</dbReference>
<sequence length="203" mass="22298" precursor="true">MRTPHRVFSLATLAVVLCLSPKFLLQAQAPKVSIGDAAKLSELKLFSAAYGYDTEYLEALLAKAPGAYRAIEPAQEMSSYRKDLPLDAHYVARIATMQVEDCGPCTQLNLRMAIEAGVEHELLDTLIQSPEKLPQPLQDIRNHARAVTGAGELDPACVDRLRAHYGEGAFLELAVVITGSRIYPTLKRAMLKNESCILGDLKY</sequence>